<evidence type="ECO:0000313" key="1">
    <source>
        <dbReference type="EMBL" id="KAJ5356505.1"/>
    </source>
</evidence>
<name>A0A9W9RBI8_9EURO</name>
<sequence>MSYHHQIESLAQYYVQPQPMLCLALLLHQLGDEVLTVREKREDLRQQWPSDLTMQQFAEISLTFSDHGK</sequence>
<dbReference type="Proteomes" id="UP001147752">
    <property type="component" value="Unassembled WGS sequence"/>
</dbReference>
<accession>A0A9W9RBI8</accession>
<dbReference type="AlphaFoldDB" id="A0A9W9RBI8"/>
<gene>
    <name evidence="1" type="ORF">N7517_011114</name>
</gene>
<protein>
    <submittedName>
        <fullName evidence="1">Uncharacterized protein</fullName>
    </submittedName>
</protein>
<evidence type="ECO:0000313" key="2">
    <source>
        <dbReference type="Proteomes" id="UP001147752"/>
    </source>
</evidence>
<reference evidence="1" key="1">
    <citation type="submission" date="2022-12" db="EMBL/GenBank/DDBJ databases">
        <authorList>
            <person name="Petersen C."/>
        </authorList>
    </citation>
    <scope>NUCLEOTIDE SEQUENCE</scope>
    <source>
        <strain evidence="1">IBT 3081</strain>
    </source>
</reference>
<dbReference type="GeneID" id="81468020"/>
<comment type="caution">
    <text evidence="1">The sequence shown here is derived from an EMBL/GenBank/DDBJ whole genome shotgun (WGS) entry which is preliminary data.</text>
</comment>
<keyword evidence="2" id="KW-1185">Reference proteome</keyword>
<proteinExistence type="predicted"/>
<organism evidence="1 2">
    <name type="scientific">Penicillium concentricum</name>
    <dbReference type="NCBI Taxonomy" id="293559"/>
    <lineage>
        <taxon>Eukaryota</taxon>
        <taxon>Fungi</taxon>
        <taxon>Dikarya</taxon>
        <taxon>Ascomycota</taxon>
        <taxon>Pezizomycotina</taxon>
        <taxon>Eurotiomycetes</taxon>
        <taxon>Eurotiomycetidae</taxon>
        <taxon>Eurotiales</taxon>
        <taxon>Aspergillaceae</taxon>
        <taxon>Penicillium</taxon>
    </lineage>
</organism>
<dbReference type="RefSeq" id="XP_056574652.1">
    <property type="nucleotide sequence ID" value="XM_056728837.1"/>
</dbReference>
<reference evidence="1" key="2">
    <citation type="journal article" date="2023" name="IMA Fungus">
        <title>Comparative genomic study of the Penicillium genus elucidates a diverse pangenome and 15 lateral gene transfer events.</title>
        <authorList>
            <person name="Petersen C."/>
            <person name="Sorensen T."/>
            <person name="Nielsen M.R."/>
            <person name="Sondergaard T.E."/>
            <person name="Sorensen J.L."/>
            <person name="Fitzpatrick D.A."/>
            <person name="Frisvad J.C."/>
            <person name="Nielsen K.L."/>
        </authorList>
    </citation>
    <scope>NUCLEOTIDE SEQUENCE</scope>
    <source>
        <strain evidence="1">IBT 3081</strain>
    </source>
</reference>
<dbReference type="EMBL" id="JAPZBT010000006">
    <property type="protein sequence ID" value="KAJ5356505.1"/>
    <property type="molecule type" value="Genomic_DNA"/>
</dbReference>